<keyword evidence="5" id="KW-1133">Transmembrane helix</keyword>
<feature type="binding site" description="axial binding residue" evidence="7">
    <location>
        <position position="388"/>
    </location>
    <ligand>
        <name>heme</name>
        <dbReference type="ChEBI" id="CHEBI:30413"/>
    </ligand>
    <ligandPart>
        <name>Fe</name>
        <dbReference type="ChEBI" id="CHEBI:18248"/>
    </ligandPart>
</feature>
<comment type="cofactor">
    <cofactor evidence="7">
        <name>heme</name>
        <dbReference type="ChEBI" id="CHEBI:30413"/>
    </cofactor>
</comment>
<keyword evidence="3" id="KW-0812">Transmembrane</keyword>
<accession>A0AAN9MVB2</accession>
<sequence length="439" mass="48940">MYGSFGWPLVGETYQLLFNKFDHFLQGRVKKYSSEVFKTNLLGYPTVVLCGPGANKFVSTNESKLVKVCYLKTQRSFFNIPDQTHAAMPKQGAVSPASVMILGFLKPEGISKYMGNIESIIHQHFMTHWKGKKEVKVYPLVKAFSLTLACQFYLGIDEPHSVAKLATKFDNLSSGVYSVPVNFPGSTYGRALKAAASIRKEIQVLIKEKIDALSKGQVMDDLLAHIVGAEQTGKYVPKVELSNIILGLIDASYTQIAIPLAFMIKHIGQSPHIYQKIATENGDITKSKGSGVTLDIDSIQKLKYTWAVAQEAIRLYSAAPGVFREALTDISYEGFTIPKGWKIFWAVSGTHKNPRYFNEPQNFDPLRFEGNVPAPYTYLPFGAGPRSCPGKDFTRFVILNFIHNLITNFKWEVLLPHEKVSGTLKSTPAEGIPIRLHHL</sequence>
<evidence type="ECO:0000256" key="2">
    <source>
        <dbReference type="ARBA" id="ARBA00010617"/>
    </source>
</evidence>
<dbReference type="AlphaFoldDB" id="A0AAN9MVB2"/>
<keyword evidence="5" id="KW-0472">Membrane</keyword>
<dbReference type="GO" id="GO:0020037">
    <property type="term" value="F:heme binding"/>
    <property type="evidence" value="ECO:0007669"/>
    <property type="project" value="InterPro"/>
</dbReference>
<comment type="caution">
    <text evidence="9">The sequence shown here is derived from an EMBL/GenBank/DDBJ whole genome shotgun (WGS) entry which is preliminary data.</text>
</comment>
<protein>
    <recommendedName>
        <fullName evidence="11">Cytochrome P450</fullName>
    </recommendedName>
</protein>
<dbReference type="InterPro" id="IPR017972">
    <property type="entry name" value="Cyt_P450_CS"/>
</dbReference>
<keyword evidence="6 7" id="KW-0408">Iron</keyword>
<dbReference type="Proteomes" id="UP001367508">
    <property type="component" value="Unassembled WGS sequence"/>
</dbReference>
<comment type="subcellular location">
    <subcellularLocation>
        <location evidence="1">Membrane</location>
        <topology evidence="1">Single-pass membrane protein</topology>
    </subcellularLocation>
</comment>
<dbReference type="GO" id="GO:0016705">
    <property type="term" value="F:oxidoreductase activity, acting on paired donors, with incorporation or reduction of molecular oxygen"/>
    <property type="evidence" value="ECO:0007669"/>
    <property type="project" value="InterPro"/>
</dbReference>
<dbReference type="PROSITE" id="PS00086">
    <property type="entry name" value="CYTOCHROME_P450"/>
    <property type="match status" value="1"/>
</dbReference>
<dbReference type="GO" id="GO:0004497">
    <property type="term" value="F:monooxygenase activity"/>
    <property type="evidence" value="ECO:0007669"/>
    <property type="project" value="UniProtKB-KW"/>
</dbReference>
<evidence type="ECO:0000256" key="1">
    <source>
        <dbReference type="ARBA" id="ARBA00004167"/>
    </source>
</evidence>
<dbReference type="Gene3D" id="1.10.630.10">
    <property type="entry name" value="Cytochrome P450"/>
    <property type="match status" value="1"/>
</dbReference>
<evidence type="ECO:0000256" key="8">
    <source>
        <dbReference type="RuleBase" id="RU000461"/>
    </source>
</evidence>
<evidence type="ECO:0000256" key="7">
    <source>
        <dbReference type="PIRSR" id="PIRSR602401-1"/>
    </source>
</evidence>
<dbReference type="GO" id="GO:0005506">
    <property type="term" value="F:iron ion binding"/>
    <property type="evidence" value="ECO:0007669"/>
    <property type="project" value="InterPro"/>
</dbReference>
<dbReference type="SUPFAM" id="SSF48264">
    <property type="entry name" value="Cytochrome P450"/>
    <property type="match status" value="1"/>
</dbReference>
<dbReference type="PRINTS" id="PR00463">
    <property type="entry name" value="EP450I"/>
</dbReference>
<dbReference type="EMBL" id="JAYMYQ010000001">
    <property type="protein sequence ID" value="KAK7359068.1"/>
    <property type="molecule type" value="Genomic_DNA"/>
</dbReference>
<gene>
    <name evidence="9" type="ORF">VNO77_01014</name>
</gene>
<evidence type="ECO:0000256" key="6">
    <source>
        <dbReference type="ARBA" id="ARBA00023004"/>
    </source>
</evidence>
<dbReference type="GO" id="GO:0016020">
    <property type="term" value="C:membrane"/>
    <property type="evidence" value="ECO:0007669"/>
    <property type="project" value="UniProtKB-SubCell"/>
</dbReference>
<evidence type="ECO:0000313" key="10">
    <source>
        <dbReference type="Proteomes" id="UP001367508"/>
    </source>
</evidence>
<dbReference type="PANTHER" id="PTHR24286">
    <property type="entry name" value="CYTOCHROME P450 26"/>
    <property type="match status" value="1"/>
</dbReference>
<keyword evidence="8" id="KW-0503">Monooxygenase</keyword>
<dbReference type="InterPro" id="IPR036396">
    <property type="entry name" value="Cyt_P450_sf"/>
</dbReference>
<keyword evidence="8" id="KW-0560">Oxidoreductase</keyword>
<keyword evidence="10" id="KW-1185">Reference proteome</keyword>
<name>A0AAN9MVB2_CANGL</name>
<evidence type="ECO:0000256" key="4">
    <source>
        <dbReference type="ARBA" id="ARBA00022723"/>
    </source>
</evidence>
<dbReference type="InterPro" id="IPR001128">
    <property type="entry name" value="Cyt_P450"/>
</dbReference>
<dbReference type="PANTHER" id="PTHR24286:SF88">
    <property type="entry name" value="BETA-AMYRIN 28-OXIDASE-LIKE"/>
    <property type="match status" value="1"/>
</dbReference>
<keyword evidence="7 8" id="KW-0349">Heme</keyword>
<evidence type="ECO:0000256" key="5">
    <source>
        <dbReference type="ARBA" id="ARBA00022989"/>
    </source>
</evidence>
<dbReference type="InterPro" id="IPR002401">
    <property type="entry name" value="Cyt_P450_E_grp-I"/>
</dbReference>
<dbReference type="CDD" id="cd11043">
    <property type="entry name" value="CYP90-like"/>
    <property type="match status" value="1"/>
</dbReference>
<evidence type="ECO:0000256" key="3">
    <source>
        <dbReference type="ARBA" id="ARBA00022692"/>
    </source>
</evidence>
<comment type="similarity">
    <text evidence="2 8">Belongs to the cytochrome P450 family.</text>
</comment>
<dbReference type="GO" id="GO:0016125">
    <property type="term" value="P:sterol metabolic process"/>
    <property type="evidence" value="ECO:0007669"/>
    <property type="project" value="TreeGrafter"/>
</dbReference>
<proteinExistence type="inferred from homology"/>
<evidence type="ECO:0000313" key="9">
    <source>
        <dbReference type="EMBL" id="KAK7359068.1"/>
    </source>
</evidence>
<evidence type="ECO:0008006" key="11">
    <source>
        <dbReference type="Google" id="ProtNLM"/>
    </source>
</evidence>
<keyword evidence="4 7" id="KW-0479">Metal-binding</keyword>
<dbReference type="Pfam" id="PF00067">
    <property type="entry name" value="p450"/>
    <property type="match status" value="1"/>
</dbReference>
<organism evidence="9 10">
    <name type="scientific">Canavalia gladiata</name>
    <name type="common">Sword bean</name>
    <name type="synonym">Dolichos gladiatus</name>
    <dbReference type="NCBI Taxonomy" id="3824"/>
    <lineage>
        <taxon>Eukaryota</taxon>
        <taxon>Viridiplantae</taxon>
        <taxon>Streptophyta</taxon>
        <taxon>Embryophyta</taxon>
        <taxon>Tracheophyta</taxon>
        <taxon>Spermatophyta</taxon>
        <taxon>Magnoliopsida</taxon>
        <taxon>eudicotyledons</taxon>
        <taxon>Gunneridae</taxon>
        <taxon>Pentapetalae</taxon>
        <taxon>rosids</taxon>
        <taxon>fabids</taxon>
        <taxon>Fabales</taxon>
        <taxon>Fabaceae</taxon>
        <taxon>Papilionoideae</taxon>
        <taxon>50 kb inversion clade</taxon>
        <taxon>NPAAA clade</taxon>
        <taxon>indigoferoid/millettioid clade</taxon>
        <taxon>Phaseoleae</taxon>
        <taxon>Canavalia</taxon>
    </lineage>
</organism>
<reference evidence="9 10" key="1">
    <citation type="submission" date="2024-01" db="EMBL/GenBank/DDBJ databases">
        <title>The genomes of 5 underutilized Papilionoideae crops provide insights into root nodulation and disease resistanc.</title>
        <authorList>
            <person name="Jiang F."/>
        </authorList>
    </citation>
    <scope>NUCLEOTIDE SEQUENCE [LARGE SCALE GENOMIC DNA]</scope>
    <source>
        <strain evidence="9">LVBAO_FW01</strain>
        <tissue evidence="9">Leaves</tissue>
    </source>
</reference>